<gene>
    <name evidence="2" type="ORF">GZA08_00700</name>
</gene>
<sequence>MMPEPFETRHKDGSLRARGQTEDGRETGYWEFFRKDGTRLRTGHFEAGRQVGEWTTYDAHGMPYKTTRMKG</sequence>
<dbReference type="Proteomes" id="UP000474757">
    <property type="component" value="Unassembled WGS sequence"/>
</dbReference>
<keyword evidence="3" id="KW-1185">Reference proteome</keyword>
<evidence type="ECO:0000313" key="2">
    <source>
        <dbReference type="EMBL" id="NDU99486.1"/>
    </source>
</evidence>
<dbReference type="SUPFAM" id="SSF82185">
    <property type="entry name" value="Histone H3 K4-specific methyltransferase SET7/9 N-terminal domain"/>
    <property type="match status" value="1"/>
</dbReference>
<proteinExistence type="predicted"/>
<accession>A0A6B2JLJ7</accession>
<dbReference type="Gene3D" id="2.20.110.10">
    <property type="entry name" value="Histone H3 K4-specific methyltransferase SET7/9 N-terminal domain"/>
    <property type="match status" value="1"/>
</dbReference>
<protein>
    <recommendedName>
        <fullName evidence="4">MORN repeat protein</fullName>
    </recommendedName>
</protein>
<feature type="region of interest" description="Disordered" evidence="1">
    <location>
        <begin position="1"/>
        <end position="23"/>
    </location>
</feature>
<dbReference type="EMBL" id="JAAGAB010000001">
    <property type="protein sequence ID" value="NDU99486.1"/>
    <property type="molecule type" value="Genomic_DNA"/>
</dbReference>
<evidence type="ECO:0000256" key="1">
    <source>
        <dbReference type="SAM" id="MobiDB-lite"/>
    </source>
</evidence>
<dbReference type="AlphaFoldDB" id="A0A6B2JLJ7"/>
<name>A0A6B2JLJ7_9RHOB</name>
<reference evidence="2 3" key="1">
    <citation type="submission" date="2020-02" db="EMBL/GenBank/DDBJ databases">
        <title>Pseudoroseicyclus tamarix, sp. nov., isolated from offshore sediment of a Tamarix chinensis forest.</title>
        <authorList>
            <person name="Gai Y."/>
        </authorList>
    </citation>
    <scope>NUCLEOTIDE SEQUENCE [LARGE SCALE GENOMIC DNA]</scope>
    <source>
        <strain evidence="2 3">CLL3-39</strain>
    </source>
</reference>
<evidence type="ECO:0008006" key="4">
    <source>
        <dbReference type="Google" id="ProtNLM"/>
    </source>
</evidence>
<organism evidence="2 3">
    <name type="scientific">Pseudoroseicyclus tamaricis</name>
    <dbReference type="NCBI Taxonomy" id="2705421"/>
    <lineage>
        <taxon>Bacteria</taxon>
        <taxon>Pseudomonadati</taxon>
        <taxon>Pseudomonadota</taxon>
        <taxon>Alphaproteobacteria</taxon>
        <taxon>Rhodobacterales</taxon>
        <taxon>Paracoccaceae</taxon>
        <taxon>Pseudoroseicyclus</taxon>
    </lineage>
</organism>
<evidence type="ECO:0000313" key="3">
    <source>
        <dbReference type="Proteomes" id="UP000474757"/>
    </source>
</evidence>
<comment type="caution">
    <text evidence="2">The sequence shown here is derived from an EMBL/GenBank/DDBJ whole genome shotgun (WGS) entry which is preliminary data.</text>
</comment>